<keyword evidence="1" id="KW-0812">Transmembrane</keyword>
<proteinExistence type="predicted"/>
<evidence type="ECO:0000313" key="2">
    <source>
        <dbReference type="EMBL" id="QGZ13231.1"/>
    </source>
</evidence>
<dbReference type="EMBL" id="MN812722">
    <property type="protein sequence ID" value="QGZ13231.1"/>
    <property type="molecule type" value="Genomic_DNA"/>
</dbReference>
<reference evidence="2" key="1">
    <citation type="submission" date="2019-12" db="EMBL/GenBank/DDBJ databases">
        <title>Isolation and complete genomic sequence of bacteriophage NF: A novel Vibrio alginolyticus phage isolated from the coastal water of Qingdao, China.</title>
        <authorList>
            <person name="Zhang X."/>
        </authorList>
    </citation>
    <scope>NUCLEOTIDE SEQUENCE [LARGE SCALE GENOMIC DNA]</scope>
</reference>
<dbReference type="GeneID" id="77925309"/>
<keyword evidence="3" id="KW-1185">Reference proteome</keyword>
<protein>
    <submittedName>
        <fullName evidence="2">Uncharacterized protein</fullName>
    </submittedName>
</protein>
<evidence type="ECO:0000256" key="1">
    <source>
        <dbReference type="SAM" id="Phobius"/>
    </source>
</evidence>
<dbReference type="Proteomes" id="UP000435913">
    <property type="component" value="Segment"/>
</dbReference>
<evidence type="ECO:0000313" key="3">
    <source>
        <dbReference type="Proteomes" id="UP000435913"/>
    </source>
</evidence>
<accession>A0A6B9J163</accession>
<dbReference type="RefSeq" id="YP_010649749.1">
    <property type="nucleotide sequence ID" value="NC_070773.1"/>
</dbReference>
<feature type="transmembrane region" description="Helical" evidence="1">
    <location>
        <begin position="12"/>
        <end position="32"/>
    </location>
</feature>
<dbReference type="KEGG" id="vg:77925309"/>
<name>A0A6B9J163_9CAUD</name>
<organism evidence="2 3">
    <name type="scientific">Vibrio phage NF</name>
    <dbReference type="NCBI Taxonomy" id="2686202"/>
    <lineage>
        <taxon>Viruses</taxon>
        <taxon>Duplodnaviria</taxon>
        <taxon>Heunggongvirae</taxon>
        <taxon>Uroviricota</taxon>
        <taxon>Caudoviricetes</taxon>
        <taxon>Enfavirus</taxon>
        <taxon>Enfavirus NF</taxon>
    </lineage>
</organism>
<keyword evidence="1" id="KW-0472">Membrane</keyword>
<sequence>MIELTLYQQQAWFELACYLVVGVYFCVTMSQAKSQQVKSKRDAKERIEVHRKYCEFEDGVVSCIRQSVITCAARKMTSANQSFSNEATELLKNIVKFKWELE</sequence>
<keyword evidence="1" id="KW-1133">Transmembrane helix</keyword>